<dbReference type="PANTHER" id="PTHR43182">
    <property type="entry name" value="COBALT-PRECORRIN-6B C(15)-METHYLTRANSFERASE (DECARBOXYLATING)"/>
    <property type="match status" value="1"/>
</dbReference>
<dbReference type="RefSeq" id="WP_262430918.1">
    <property type="nucleotide sequence ID" value="NZ_JACRTG010000034.1"/>
</dbReference>
<evidence type="ECO:0000313" key="6">
    <source>
        <dbReference type="EMBL" id="MBC8589450.1"/>
    </source>
</evidence>
<dbReference type="NCBIfam" id="TIGR02469">
    <property type="entry name" value="CbiT"/>
    <property type="match status" value="1"/>
</dbReference>
<keyword evidence="2" id="KW-0169">Cobalamin biosynthesis</keyword>
<keyword evidence="4" id="KW-0808">Transferase</keyword>
<organism evidence="6 7">
    <name type="scientific">Paratissierella segnis</name>
    <dbReference type="NCBI Taxonomy" id="2763679"/>
    <lineage>
        <taxon>Bacteria</taxon>
        <taxon>Bacillati</taxon>
        <taxon>Bacillota</taxon>
        <taxon>Tissierellia</taxon>
        <taxon>Tissierellales</taxon>
        <taxon>Tissierellaceae</taxon>
        <taxon>Paratissierella</taxon>
    </lineage>
</organism>
<dbReference type="SUPFAM" id="SSF53335">
    <property type="entry name" value="S-adenosyl-L-methionine-dependent methyltransferases"/>
    <property type="match status" value="1"/>
</dbReference>
<evidence type="ECO:0000256" key="1">
    <source>
        <dbReference type="ARBA" id="ARBA00004953"/>
    </source>
</evidence>
<gene>
    <name evidence="6" type="primary">cbiT</name>
    <name evidence="6" type="ORF">H8707_14640</name>
</gene>
<reference evidence="6" key="1">
    <citation type="submission" date="2020-08" db="EMBL/GenBank/DDBJ databases">
        <title>Genome public.</title>
        <authorList>
            <person name="Liu C."/>
            <person name="Sun Q."/>
        </authorList>
    </citation>
    <scope>NUCLEOTIDE SEQUENCE</scope>
    <source>
        <strain evidence="6">BX21</strain>
    </source>
</reference>
<keyword evidence="3" id="KW-0489">Methyltransferase</keyword>
<comment type="pathway">
    <text evidence="1">Cofactor biosynthesis; adenosylcobalamin biosynthesis.</text>
</comment>
<dbReference type="EMBL" id="JACRTG010000034">
    <property type="protein sequence ID" value="MBC8589450.1"/>
    <property type="molecule type" value="Genomic_DNA"/>
</dbReference>
<comment type="caution">
    <text evidence="6">The sequence shown here is derived from an EMBL/GenBank/DDBJ whole genome shotgun (WGS) entry which is preliminary data.</text>
</comment>
<evidence type="ECO:0000256" key="3">
    <source>
        <dbReference type="ARBA" id="ARBA00022603"/>
    </source>
</evidence>
<dbReference type="Proteomes" id="UP000601171">
    <property type="component" value="Unassembled WGS sequence"/>
</dbReference>
<keyword evidence="5" id="KW-0949">S-adenosyl-L-methionine</keyword>
<evidence type="ECO:0000256" key="4">
    <source>
        <dbReference type="ARBA" id="ARBA00022679"/>
    </source>
</evidence>
<evidence type="ECO:0000256" key="5">
    <source>
        <dbReference type="ARBA" id="ARBA00022691"/>
    </source>
</evidence>
<dbReference type="GO" id="GO:0008276">
    <property type="term" value="F:protein methyltransferase activity"/>
    <property type="evidence" value="ECO:0007669"/>
    <property type="project" value="InterPro"/>
</dbReference>
<evidence type="ECO:0000313" key="7">
    <source>
        <dbReference type="Proteomes" id="UP000601171"/>
    </source>
</evidence>
<dbReference type="AlphaFoldDB" id="A0A926F052"/>
<proteinExistence type="predicted"/>
<accession>A0A926F052</accession>
<evidence type="ECO:0000256" key="2">
    <source>
        <dbReference type="ARBA" id="ARBA00022573"/>
    </source>
</evidence>
<dbReference type="GO" id="GO:0009236">
    <property type="term" value="P:cobalamin biosynthetic process"/>
    <property type="evidence" value="ECO:0007669"/>
    <property type="project" value="UniProtKB-KW"/>
</dbReference>
<dbReference type="InterPro" id="IPR029063">
    <property type="entry name" value="SAM-dependent_MTases_sf"/>
</dbReference>
<keyword evidence="7" id="KW-1185">Reference proteome</keyword>
<dbReference type="InterPro" id="IPR050714">
    <property type="entry name" value="Cobalamin_biosynth_MTase"/>
</dbReference>
<dbReference type="PANTHER" id="PTHR43182:SF1">
    <property type="entry name" value="COBALT-PRECORRIN-7 C(5)-METHYLTRANSFERASE"/>
    <property type="match status" value="1"/>
</dbReference>
<protein>
    <submittedName>
        <fullName evidence="6">Precorrin-6Y C5,15-methyltransferase (Decarboxylating) subunit CbiT</fullName>
    </submittedName>
</protein>
<dbReference type="GO" id="GO:0032259">
    <property type="term" value="P:methylation"/>
    <property type="evidence" value="ECO:0007669"/>
    <property type="project" value="UniProtKB-KW"/>
</dbReference>
<dbReference type="Gene3D" id="3.40.50.150">
    <property type="entry name" value="Vaccinia Virus protein VP39"/>
    <property type="match status" value="1"/>
</dbReference>
<sequence>MKWIKDEDFIRGNIPMTKFNIRTLTIGHLGIEKGDRLLDIGAGTGSISIESALQGALVWAIEREDEGIRLINANKDKFNVNIHVIKGQAPEDLAAISFNKCFIGGSGGKLEGIFAYLENNLENNGVVCGNFITLNNLNETLNLLKRYKYKEIETHLIQSAYMDRGGLMKGQNPISIVKGVKTDD</sequence>
<dbReference type="InterPro" id="IPR014008">
    <property type="entry name" value="Cbl_synth_MTase_CbiT"/>
</dbReference>
<name>A0A926F052_9FIRM</name>